<dbReference type="InterPro" id="IPR000160">
    <property type="entry name" value="GGDEF_dom"/>
</dbReference>
<evidence type="ECO:0000313" key="5">
    <source>
        <dbReference type="EMBL" id="MDT8899731.1"/>
    </source>
</evidence>
<evidence type="ECO:0000259" key="3">
    <source>
        <dbReference type="PROSITE" id="PS50110"/>
    </source>
</evidence>
<keyword evidence="2" id="KW-0175">Coiled coil</keyword>
<evidence type="ECO:0000256" key="2">
    <source>
        <dbReference type="SAM" id="Coils"/>
    </source>
</evidence>
<name>A0ABU3NSD4_9FIRM</name>
<dbReference type="EC" id="2.7.7.65" evidence="5"/>
<dbReference type="PROSITE" id="PS50887">
    <property type="entry name" value="GGDEF"/>
    <property type="match status" value="1"/>
</dbReference>
<keyword evidence="1" id="KW-0597">Phosphoprotein</keyword>
<dbReference type="SMART" id="SM00448">
    <property type="entry name" value="REC"/>
    <property type="match status" value="1"/>
</dbReference>
<gene>
    <name evidence="5" type="ORF">Q4T40_00525</name>
</gene>
<dbReference type="Pfam" id="PF00990">
    <property type="entry name" value="GGDEF"/>
    <property type="match status" value="1"/>
</dbReference>
<sequence>MFRILIVDDSLINLKIISGLLGDKYEVSTASSGQEAILQATETVPDLILLDILMPDMDGLEVCRFLKRQSATAEIPIIFITVVSEPKDIVRAFEAGGQDYITKPFSALELCARMKTHLELKQSREELKTYARQLEAKNLELKEALARLEISAITDFLTNLPNRRYMLQKIQEEIARIKRAKSAMTLILLDVDNFKDINDSVGHDCGDAVLKGIADIMRRTVREQDIVTRWGGDEFLFLLPDTDFAGGQVVGEKIRQAIGASTVPYCGKLFSVSVSFGVAQYDVELDIDANIKRADEALYRQKKQ</sequence>
<proteinExistence type="predicted"/>
<evidence type="ECO:0000313" key="6">
    <source>
        <dbReference type="Proteomes" id="UP001254848"/>
    </source>
</evidence>
<dbReference type="RefSeq" id="WP_413778299.1">
    <property type="nucleotide sequence ID" value="NZ_JAUOZS010000001.1"/>
</dbReference>
<feature type="domain" description="Response regulatory" evidence="3">
    <location>
        <begin position="3"/>
        <end position="118"/>
    </location>
</feature>
<dbReference type="NCBIfam" id="TIGR00254">
    <property type="entry name" value="GGDEF"/>
    <property type="match status" value="1"/>
</dbReference>
<dbReference type="InterPro" id="IPR029787">
    <property type="entry name" value="Nucleotide_cyclase"/>
</dbReference>
<dbReference type="PROSITE" id="PS50110">
    <property type="entry name" value="RESPONSE_REGULATORY"/>
    <property type="match status" value="1"/>
</dbReference>
<dbReference type="InterPro" id="IPR050469">
    <property type="entry name" value="Diguanylate_Cyclase"/>
</dbReference>
<dbReference type="SMART" id="SM00267">
    <property type="entry name" value="GGDEF"/>
    <property type="match status" value="1"/>
</dbReference>
<dbReference type="CDD" id="cd19920">
    <property type="entry name" value="REC_PA4781-like"/>
    <property type="match status" value="1"/>
</dbReference>
<keyword evidence="5" id="KW-0808">Transferase</keyword>
<comment type="caution">
    <text evidence="5">The sequence shown here is derived from an EMBL/GenBank/DDBJ whole genome shotgun (WGS) entry which is preliminary data.</text>
</comment>
<protein>
    <submittedName>
        <fullName evidence="5">Diguanylate cyclase</fullName>
        <ecNumber evidence="5">2.7.7.65</ecNumber>
    </submittedName>
</protein>
<dbReference type="SUPFAM" id="SSF55073">
    <property type="entry name" value="Nucleotide cyclase"/>
    <property type="match status" value="1"/>
</dbReference>
<dbReference type="GO" id="GO:0052621">
    <property type="term" value="F:diguanylate cyclase activity"/>
    <property type="evidence" value="ECO:0007669"/>
    <property type="project" value="UniProtKB-EC"/>
</dbReference>
<feature type="modified residue" description="4-aspartylphosphate" evidence="1">
    <location>
        <position position="51"/>
    </location>
</feature>
<feature type="coiled-coil region" evidence="2">
    <location>
        <begin position="117"/>
        <end position="151"/>
    </location>
</feature>
<dbReference type="InterPro" id="IPR011006">
    <property type="entry name" value="CheY-like_superfamily"/>
</dbReference>
<dbReference type="PANTHER" id="PTHR45138:SF9">
    <property type="entry name" value="DIGUANYLATE CYCLASE DGCM-RELATED"/>
    <property type="match status" value="1"/>
</dbReference>
<dbReference type="Proteomes" id="UP001254848">
    <property type="component" value="Unassembled WGS sequence"/>
</dbReference>
<dbReference type="SUPFAM" id="SSF52172">
    <property type="entry name" value="CheY-like"/>
    <property type="match status" value="1"/>
</dbReference>
<dbReference type="CDD" id="cd01949">
    <property type="entry name" value="GGDEF"/>
    <property type="match status" value="1"/>
</dbReference>
<evidence type="ECO:0000256" key="1">
    <source>
        <dbReference type="PROSITE-ProRule" id="PRU00169"/>
    </source>
</evidence>
<dbReference type="Gene3D" id="3.40.50.2300">
    <property type="match status" value="1"/>
</dbReference>
<reference evidence="5 6" key="1">
    <citation type="submission" date="2023-07" db="EMBL/GenBank/DDBJ databases">
        <title>The novel representative of Negativicutes class, Anaeroselena agilis gen. nov. sp. nov.</title>
        <authorList>
            <person name="Prokofeva M.I."/>
            <person name="Elcheninov A.G."/>
            <person name="Klyukina A."/>
            <person name="Kublanov I.V."/>
            <person name="Frolov E.N."/>
            <person name="Podosokorskaya O.A."/>
        </authorList>
    </citation>
    <scope>NUCLEOTIDE SEQUENCE [LARGE SCALE GENOMIC DNA]</scope>
    <source>
        <strain evidence="5 6">4137-cl</strain>
    </source>
</reference>
<keyword evidence="5" id="KW-0548">Nucleotidyltransferase</keyword>
<keyword evidence="6" id="KW-1185">Reference proteome</keyword>
<dbReference type="EMBL" id="JAUOZS010000001">
    <property type="protein sequence ID" value="MDT8899731.1"/>
    <property type="molecule type" value="Genomic_DNA"/>
</dbReference>
<dbReference type="Pfam" id="PF00072">
    <property type="entry name" value="Response_reg"/>
    <property type="match status" value="1"/>
</dbReference>
<evidence type="ECO:0000259" key="4">
    <source>
        <dbReference type="PROSITE" id="PS50887"/>
    </source>
</evidence>
<dbReference type="Gene3D" id="3.30.70.270">
    <property type="match status" value="1"/>
</dbReference>
<feature type="domain" description="GGDEF" evidence="4">
    <location>
        <begin position="182"/>
        <end position="304"/>
    </location>
</feature>
<organism evidence="5 6">
    <name type="scientific">Anaeroselena agilis</name>
    <dbReference type="NCBI Taxonomy" id="3063788"/>
    <lineage>
        <taxon>Bacteria</taxon>
        <taxon>Bacillati</taxon>
        <taxon>Bacillota</taxon>
        <taxon>Negativicutes</taxon>
        <taxon>Acetonemataceae</taxon>
        <taxon>Anaeroselena</taxon>
    </lineage>
</organism>
<dbReference type="InterPro" id="IPR043128">
    <property type="entry name" value="Rev_trsase/Diguanyl_cyclase"/>
</dbReference>
<dbReference type="InterPro" id="IPR001789">
    <property type="entry name" value="Sig_transdc_resp-reg_receiver"/>
</dbReference>
<dbReference type="PANTHER" id="PTHR45138">
    <property type="entry name" value="REGULATORY COMPONENTS OF SENSORY TRANSDUCTION SYSTEM"/>
    <property type="match status" value="1"/>
</dbReference>
<accession>A0ABU3NSD4</accession>